<dbReference type="Pfam" id="PF19033">
    <property type="entry name" value="Intu_longin_3"/>
    <property type="match status" value="1"/>
</dbReference>
<dbReference type="AlphaFoldDB" id="A0AA88YET1"/>
<evidence type="ECO:0000256" key="6">
    <source>
        <dbReference type="ARBA" id="ARBA00022490"/>
    </source>
</evidence>
<evidence type="ECO:0000256" key="2">
    <source>
        <dbReference type="ARBA" id="ARBA00004241"/>
    </source>
</evidence>
<dbReference type="SMART" id="SM00228">
    <property type="entry name" value="PDZ"/>
    <property type="match status" value="1"/>
</dbReference>
<dbReference type="Proteomes" id="UP001186944">
    <property type="component" value="Unassembled WGS sequence"/>
</dbReference>
<feature type="region of interest" description="Disordered" evidence="9">
    <location>
        <begin position="1"/>
        <end position="50"/>
    </location>
</feature>
<keyword evidence="5" id="KW-0217">Developmental protein</keyword>
<dbReference type="InterPro" id="IPR043987">
    <property type="entry name" value="CCZ1/INTU/HSP4_longin_1"/>
</dbReference>
<dbReference type="GO" id="GO:0001736">
    <property type="term" value="P:establishment of planar polarity"/>
    <property type="evidence" value="ECO:0007669"/>
    <property type="project" value="InterPro"/>
</dbReference>
<dbReference type="PANTHER" id="PTHR21082:SF4">
    <property type="entry name" value="PROTEIN INTURNED"/>
    <property type="match status" value="1"/>
</dbReference>
<dbReference type="GO" id="GO:0016192">
    <property type="term" value="P:vesicle-mediated transport"/>
    <property type="evidence" value="ECO:0007669"/>
    <property type="project" value="InterPro"/>
</dbReference>
<evidence type="ECO:0000313" key="11">
    <source>
        <dbReference type="EMBL" id="KAK3100306.1"/>
    </source>
</evidence>
<dbReference type="Pfam" id="PF19031">
    <property type="entry name" value="Intu_longin_1"/>
    <property type="match status" value="1"/>
</dbReference>
<dbReference type="InterPro" id="IPR001478">
    <property type="entry name" value="PDZ"/>
</dbReference>
<dbReference type="GO" id="GO:0007399">
    <property type="term" value="P:nervous system development"/>
    <property type="evidence" value="ECO:0007669"/>
    <property type="project" value="TreeGrafter"/>
</dbReference>
<dbReference type="InterPro" id="IPR039151">
    <property type="entry name" value="INTU"/>
</dbReference>
<keyword evidence="6" id="KW-0963">Cytoplasm</keyword>
<accession>A0AA88YET1</accession>
<dbReference type="GO" id="GO:0005737">
    <property type="term" value="C:cytoplasm"/>
    <property type="evidence" value="ECO:0007669"/>
    <property type="project" value="TreeGrafter"/>
</dbReference>
<dbReference type="PANTHER" id="PTHR21082">
    <property type="entry name" value="PROTEIN INTURNED"/>
    <property type="match status" value="1"/>
</dbReference>
<organism evidence="11 12">
    <name type="scientific">Pinctada imbricata</name>
    <name type="common">Atlantic pearl-oyster</name>
    <name type="synonym">Pinctada martensii</name>
    <dbReference type="NCBI Taxonomy" id="66713"/>
    <lineage>
        <taxon>Eukaryota</taxon>
        <taxon>Metazoa</taxon>
        <taxon>Spiralia</taxon>
        <taxon>Lophotrochozoa</taxon>
        <taxon>Mollusca</taxon>
        <taxon>Bivalvia</taxon>
        <taxon>Autobranchia</taxon>
        <taxon>Pteriomorphia</taxon>
        <taxon>Pterioida</taxon>
        <taxon>Pterioidea</taxon>
        <taxon>Pteriidae</taxon>
        <taxon>Pinctada</taxon>
    </lineage>
</organism>
<comment type="similarity">
    <text evidence="3">Belongs to the inturned family.</text>
</comment>
<dbReference type="InterPro" id="IPR043988">
    <property type="entry name" value="CCZ1/INTU_longin_2"/>
</dbReference>
<feature type="compositionally biased region" description="Low complexity" evidence="9">
    <location>
        <begin position="782"/>
        <end position="801"/>
    </location>
</feature>
<sequence length="975" mass="108828">MAYFSGNGPFYDPDIENKSLKENSMQNPPLYEQRQRATGARPAPETRKSLDKVQEGWRKHVHKQGDLFYVEVNDPAQGQLNSYQGFRDQEVNNVDNGDLSDEYVSLQSVQYPTLTNGYSDTEKRNSFRNNNRGKEHNNNHIQLQNGKKFKPKILFSDRKNEVDSHSIGDSPSLSRSIGSYSPSQQQNSPKSSKIKHVYLLPNLRNCRNGENSGIVLCERLFGIILCQYNSKSLGNSGNLERIVRDRKVIVQDVVPGSGAELCGQIHRGDMLVCVDDEEISWLNLDLIFRSVPNTQMKLTFQAPLVVGPKQSQNQRIPPMVPPKPYLNSGSNSPALSSTPTLPVKKRPPMGEDILYLVTGEEKPGSSVFIRNCLCTVMYLTLDTPDNQDSGKDDILYHFPADCNKLTEIRGLFLTLCGVVPDITGDQVNSCAMDYEGVKINMMFLKDGQDLFVLGAPESRIPPFTLSVLMSELQQTIWVLFGSISSAFRTPKNRSQLDQLFSLALHSALQNPEIIHHGSLTSHASKAYADSLTGARKLNLSDDNKLLCDEILSEFEAADFDDYLEESRLHERRSYNILGSCLFYKDYLLCSHLQADELRDVHLFIKHHCLLHLVCRQTVEELVIWREVYPKGRGQESSPPGYPQPRGRCYLLIVGRKHLLLSTLLEVGGCSKSSGTVSGPDPFYVGQAKATLLQFESDDTNIRESCENRLNSELHGPSLVSADSILTGNKTKKDDLIHLTPLKPQGSPRIRQIEDTEAELISHGRGSTAGSDTSTPVMRRQGSKMSYGSNDSSGSANSNKGKQVSKVGSTFDINSLHHASITEDRIIHNIKVTSGSDNVLFHYISFDTVEGVYLGPTPQELAASQGAVQYQVLQNFYKACLHIRKVFQGKLASKNPNSIDDPSRFGHNWCFDTTQEHGVLFRHTPLAPHDSKKAPPTLHYWVVGRISSDMREVYTCFHEAVPQSAVEIAFRLGFGS</sequence>
<feature type="region of interest" description="Disordered" evidence="9">
    <location>
        <begin position="114"/>
        <end position="143"/>
    </location>
</feature>
<reference evidence="11" key="1">
    <citation type="submission" date="2019-08" db="EMBL/GenBank/DDBJ databases">
        <title>The improved chromosome-level genome for the pearl oyster Pinctada fucata martensii using PacBio sequencing and Hi-C.</title>
        <authorList>
            <person name="Zheng Z."/>
        </authorList>
    </citation>
    <scope>NUCLEOTIDE SEQUENCE</scope>
    <source>
        <strain evidence="11">ZZ-2019</strain>
        <tissue evidence="11">Adductor muscle</tissue>
    </source>
</reference>
<evidence type="ECO:0000256" key="3">
    <source>
        <dbReference type="ARBA" id="ARBA00010034"/>
    </source>
</evidence>
<evidence type="ECO:0000256" key="1">
    <source>
        <dbReference type="ARBA" id="ARBA00004120"/>
    </source>
</evidence>
<dbReference type="GO" id="GO:0005929">
    <property type="term" value="C:cilium"/>
    <property type="evidence" value="ECO:0007669"/>
    <property type="project" value="TreeGrafter"/>
</dbReference>
<dbReference type="GO" id="GO:0009986">
    <property type="term" value="C:cell surface"/>
    <property type="evidence" value="ECO:0007669"/>
    <property type="project" value="UniProtKB-SubCell"/>
</dbReference>
<evidence type="ECO:0000256" key="5">
    <source>
        <dbReference type="ARBA" id="ARBA00022473"/>
    </source>
</evidence>
<dbReference type="Gene3D" id="2.30.42.10">
    <property type="match status" value="1"/>
</dbReference>
<evidence type="ECO:0000259" key="10">
    <source>
        <dbReference type="SMART" id="SM00228"/>
    </source>
</evidence>
<dbReference type="InterPro" id="IPR043989">
    <property type="entry name" value="CCZ1/INTU/HSP4_longin_3"/>
</dbReference>
<keyword evidence="12" id="KW-1185">Reference proteome</keyword>
<evidence type="ECO:0000256" key="9">
    <source>
        <dbReference type="SAM" id="MobiDB-lite"/>
    </source>
</evidence>
<proteinExistence type="inferred from homology"/>
<protein>
    <recommendedName>
        <fullName evidence="4">Protein inturned</fullName>
    </recommendedName>
    <alternativeName>
        <fullName evidence="8">Inturned planar cell polarity effector homolog</fullName>
    </alternativeName>
</protein>
<comment type="caution">
    <text evidence="11">The sequence shown here is derived from an EMBL/GenBank/DDBJ whole genome shotgun (WGS) entry which is preliminary data.</text>
</comment>
<name>A0AA88YET1_PINIB</name>
<feature type="region of interest" description="Disordered" evidence="9">
    <location>
        <begin position="759"/>
        <end position="803"/>
    </location>
</feature>
<evidence type="ECO:0000256" key="4">
    <source>
        <dbReference type="ARBA" id="ARBA00015639"/>
    </source>
</evidence>
<feature type="region of interest" description="Disordered" evidence="9">
    <location>
        <begin position="160"/>
        <end position="192"/>
    </location>
</feature>
<gene>
    <name evidence="11" type="ORF">FSP39_017945</name>
</gene>
<keyword evidence="7" id="KW-0970">Cilium biogenesis/degradation</keyword>
<dbReference type="SUPFAM" id="SSF50156">
    <property type="entry name" value="PDZ domain-like"/>
    <property type="match status" value="1"/>
</dbReference>
<dbReference type="EMBL" id="VSWD01000006">
    <property type="protein sequence ID" value="KAK3100306.1"/>
    <property type="molecule type" value="Genomic_DNA"/>
</dbReference>
<evidence type="ECO:0000313" key="12">
    <source>
        <dbReference type="Proteomes" id="UP001186944"/>
    </source>
</evidence>
<evidence type="ECO:0000256" key="7">
    <source>
        <dbReference type="ARBA" id="ARBA00022794"/>
    </source>
</evidence>
<dbReference type="InterPro" id="IPR036034">
    <property type="entry name" value="PDZ_sf"/>
</dbReference>
<feature type="compositionally biased region" description="Polar residues" evidence="9">
    <location>
        <begin position="167"/>
        <end position="178"/>
    </location>
</feature>
<dbReference type="Pfam" id="PF19032">
    <property type="entry name" value="Intu_longin_2"/>
    <property type="match status" value="1"/>
</dbReference>
<comment type="subcellular location">
    <subcellularLocation>
        <location evidence="2">Cell surface</location>
    </subcellularLocation>
    <subcellularLocation>
        <location evidence="1">Cytoplasm</location>
        <location evidence="1">Cytoskeleton</location>
        <location evidence="1">Cilium basal body</location>
    </subcellularLocation>
</comment>
<feature type="domain" description="PDZ" evidence="10">
    <location>
        <begin position="219"/>
        <end position="304"/>
    </location>
</feature>
<evidence type="ECO:0000256" key="8">
    <source>
        <dbReference type="ARBA" id="ARBA00032633"/>
    </source>
</evidence>
<dbReference type="GO" id="GO:0060271">
    <property type="term" value="P:cilium assembly"/>
    <property type="evidence" value="ECO:0007669"/>
    <property type="project" value="InterPro"/>
</dbReference>
<feature type="compositionally biased region" description="Low complexity" evidence="9">
    <location>
        <begin position="179"/>
        <end position="191"/>
    </location>
</feature>